<dbReference type="CDD" id="cd00198">
    <property type="entry name" value="vWFA"/>
    <property type="match status" value="1"/>
</dbReference>
<protein>
    <submittedName>
        <fullName evidence="4">VWA domain-containing protein</fullName>
    </submittedName>
</protein>
<organism evidence="4 5">
    <name type="scientific">Paludisphaera mucosa</name>
    <dbReference type="NCBI Taxonomy" id="3030827"/>
    <lineage>
        <taxon>Bacteria</taxon>
        <taxon>Pseudomonadati</taxon>
        <taxon>Planctomycetota</taxon>
        <taxon>Planctomycetia</taxon>
        <taxon>Isosphaerales</taxon>
        <taxon>Isosphaeraceae</taxon>
        <taxon>Paludisphaera</taxon>
    </lineage>
</organism>
<dbReference type="RefSeq" id="WP_277864052.1">
    <property type="nucleotide sequence ID" value="NZ_JARRAG010000002.1"/>
</dbReference>
<dbReference type="Pfam" id="PF00092">
    <property type="entry name" value="VWA"/>
    <property type="match status" value="1"/>
</dbReference>
<sequence>MERRFSAPSSDDLAPPGPRPEHGPGEADGPTLVPSDMQKTLVVEEPLLDAPPPADPGSTSAPAEAAPRVRKLQPRRRRRVRLKHILPAWSVSLVVHLVIFTALGAATFSGGPPEARPIDFDSALGGADRAVEELPILDDPTDARPDRLEDRLQVAATAPAAETLAADERPDIGSVVMGGGAAPSATPSVRASAAKGGAEGRFLAVEGLKGRNISSFSNVPPALGLDVSVSGQVGGDPTFGVTEIGEALNQLTREILRHLNDHKLTVVWLFDESASMRDDQRVILEKFDRVSSELAKVVDPDKKAGGALNHAIVGFGKKLDLILDKPTLDVEEVRRAIKRLPVDSSGEEATMAAILNSVNHYSGLVAKDRKLILVLVTDESGDDGDDVEPALEALKKTKTALYVIGRQAVFGHAYAHHKYVDPVTKDVYYPTIRRGPESADVECYQWDGLYGRWDEQPSGFGPWELARLTKESGGIYFLLPSEEFMRIRQREKTYTIEVLKEYMPEYVPRATYLLRRDESDLRRNLFGLVAETRDVSYRREFPIDPDGLREAALEQIPIASERLTRLLDIQKRLESLKKHREREPERRWRAHYDLMLAQTVAFQVKTFEYRALMENLAAKPQPPTKQSTPDVTIVFVVDHSSKPLAPESVTAKKYADARRLLDDVVAEYPDTPWSDLAKDTLGRGFSVVLNQWEHSPKYGERSQYVPKY</sequence>
<comment type="caution">
    <text evidence="4">The sequence shown here is derived from an EMBL/GenBank/DDBJ whole genome shotgun (WGS) entry which is preliminary data.</text>
</comment>
<name>A0ABT6FK70_9BACT</name>
<keyword evidence="2" id="KW-0472">Membrane</keyword>
<feature type="region of interest" description="Disordered" evidence="1">
    <location>
        <begin position="1"/>
        <end position="72"/>
    </location>
</feature>
<proteinExistence type="predicted"/>
<keyword evidence="5" id="KW-1185">Reference proteome</keyword>
<dbReference type="InterPro" id="IPR002035">
    <property type="entry name" value="VWF_A"/>
</dbReference>
<keyword evidence="2" id="KW-0812">Transmembrane</keyword>
<dbReference type="PROSITE" id="PS50234">
    <property type="entry name" value="VWFA"/>
    <property type="match status" value="1"/>
</dbReference>
<evidence type="ECO:0000313" key="5">
    <source>
        <dbReference type="Proteomes" id="UP001216907"/>
    </source>
</evidence>
<accession>A0ABT6FK70</accession>
<dbReference type="SMART" id="SM00327">
    <property type="entry name" value="VWA"/>
    <property type="match status" value="1"/>
</dbReference>
<dbReference type="SUPFAM" id="SSF53300">
    <property type="entry name" value="vWA-like"/>
    <property type="match status" value="1"/>
</dbReference>
<reference evidence="4 5" key="1">
    <citation type="submission" date="2023-03" db="EMBL/GenBank/DDBJ databases">
        <title>Paludisphaera mucosa sp. nov. a novel planctomycete from northern fen.</title>
        <authorList>
            <person name="Ivanova A."/>
        </authorList>
    </citation>
    <scope>NUCLEOTIDE SEQUENCE [LARGE SCALE GENOMIC DNA]</scope>
    <source>
        <strain evidence="4 5">Pla2</strain>
    </source>
</reference>
<feature type="transmembrane region" description="Helical" evidence="2">
    <location>
        <begin position="85"/>
        <end position="108"/>
    </location>
</feature>
<keyword evidence="2" id="KW-1133">Transmembrane helix</keyword>
<evidence type="ECO:0000259" key="3">
    <source>
        <dbReference type="PROSITE" id="PS50234"/>
    </source>
</evidence>
<evidence type="ECO:0000313" key="4">
    <source>
        <dbReference type="EMBL" id="MDG3007780.1"/>
    </source>
</evidence>
<dbReference type="Proteomes" id="UP001216907">
    <property type="component" value="Unassembled WGS sequence"/>
</dbReference>
<gene>
    <name evidence="4" type="ORF">PZE19_28795</name>
</gene>
<evidence type="ECO:0000256" key="1">
    <source>
        <dbReference type="SAM" id="MobiDB-lite"/>
    </source>
</evidence>
<dbReference type="Gene3D" id="3.40.50.410">
    <property type="entry name" value="von Willebrand factor, type A domain"/>
    <property type="match status" value="1"/>
</dbReference>
<feature type="domain" description="VWFA" evidence="3">
    <location>
        <begin position="265"/>
        <end position="405"/>
    </location>
</feature>
<dbReference type="EMBL" id="JARRAG010000002">
    <property type="protein sequence ID" value="MDG3007780.1"/>
    <property type="molecule type" value="Genomic_DNA"/>
</dbReference>
<dbReference type="InterPro" id="IPR036465">
    <property type="entry name" value="vWFA_dom_sf"/>
</dbReference>
<evidence type="ECO:0000256" key="2">
    <source>
        <dbReference type="SAM" id="Phobius"/>
    </source>
</evidence>